<evidence type="ECO:0000313" key="2">
    <source>
        <dbReference type="Proteomes" id="UP001056120"/>
    </source>
</evidence>
<proteinExistence type="predicted"/>
<dbReference type="Proteomes" id="UP001056120">
    <property type="component" value="Linkage Group LG04"/>
</dbReference>
<gene>
    <name evidence="1" type="ORF">L1987_12962</name>
</gene>
<dbReference type="EMBL" id="CM042021">
    <property type="protein sequence ID" value="KAI3819138.1"/>
    <property type="molecule type" value="Genomic_DNA"/>
</dbReference>
<keyword evidence="2" id="KW-1185">Reference proteome</keyword>
<reference evidence="2" key="1">
    <citation type="journal article" date="2022" name="Mol. Ecol. Resour.">
        <title>The genomes of chicory, endive, great burdock and yacon provide insights into Asteraceae palaeo-polyploidization history and plant inulin production.</title>
        <authorList>
            <person name="Fan W."/>
            <person name="Wang S."/>
            <person name="Wang H."/>
            <person name="Wang A."/>
            <person name="Jiang F."/>
            <person name="Liu H."/>
            <person name="Zhao H."/>
            <person name="Xu D."/>
            <person name="Zhang Y."/>
        </authorList>
    </citation>
    <scope>NUCLEOTIDE SEQUENCE [LARGE SCALE GENOMIC DNA]</scope>
    <source>
        <strain evidence="2">cv. Yunnan</strain>
    </source>
</reference>
<evidence type="ECO:0000313" key="1">
    <source>
        <dbReference type="EMBL" id="KAI3819138.1"/>
    </source>
</evidence>
<protein>
    <submittedName>
        <fullName evidence="1">Uncharacterized protein</fullName>
    </submittedName>
</protein>
<reference evidence="1 2" key="2">
    <citation type="journal article" date="2022" name="Mol. Ecol. Resour.">
        <title>The genomes of chicory, endive, great burdock and yacon provide insights into Asteraceae paleo-polyploidization history and plant inulin production.</title>
        <authorList>
            <person name="Fan W."/>
            <person name="Wang S."/>
            <person name="Wang H."/>
            <person name="Wang A."/>
            <person name="Jiang F."/>
            <person name="Liu H."/>
            <person name="Zhao H."/>
            <person name="Xu D."/>
            <person name="Zhang Y."/>
        </authorList>
    </citation>
    <scope>NUCLEOTIDE SEQUENCE [LARGE SCALE GENOMIC DNA]</scope>
    <source>
        <strain evidence="2">cv. Yunnan</strain>
        <tissue evidence="1">Leaves</tissue>
    </source>
</reference>
<accession>A0ACB9JHK3</accession>
<sequence>MLTERFPAELRRAPKRVQVLSSCESATPEVRFRGEEQAVATLTGSGTLFRRWPLLDSPCFPVGDRWSSGDLLSSKSDPLYSR</sequence>
<organism evidence="1 2">
    <name type="scientific">Smallanthus sonchifolius</name>
    <dbReference type="NCBI Taxonomy" id="185202"/>
    <lineage>
        <taxon>Eukaryota</taxon>
        <taxon>Viridiplantae</taxon>
        <taxon>Streptophyta</taxon>
        <taxon>Embryophyta</taxon>
        <taxon>Tracheophyta</taxon>
        <taxon>Spermatophyta</taxon>
        <taxon>Magnoliopsida</taxon>
        <taxon>eudicotyledons</taxon>
        <taxon>Gunneridae</taxon>
        <taxon>Pentapetalae</taxon>
        <taxon>asterids</taxon>
        <taxon>campanulids</taxon>
        <taxon>Asterales</taxon>
        <taxon>Asteraceae</taxon>
        <taxon>Asteroideae</taxon>
        <taxon>Heliantheae alliance</taxon>
        <taxon>Millerieae</taxon>
        <taxon>Smallanthus</taxon>
    </lineage>
</organism>
<name>A0ACB9JHK3_9ASTR</name>
<comment type="caution">
    <text evidence="1">The sequence shown here is derived from an EMBL/GenBank/DDBJ whole genome shotgun (WGS) entry which is preliminary data.</text>
</comment>